<dbReference type="Gene3D" id="3.90.550.10">
    <property type="entry name" value="Spore Coat Polysaccharide Biosynthesis Protein SpsA, Chain A"/>
    <property type="match status" value="2"/>
</dbReference>
<keyword evidence="4" id="KW-1133">Transmembrane helix</keyword>
<comment type="subcellular location">
    <subcellularLocation>
        <location evidence="1">Membrane</location>
        <topology evidence="1">Single-pass type II membrane protein</topology>
    </subcellularLocation>
</comment>
<dbReference type="AlphaFoldDB" id="A0AAN7S6B8"/>
<dbReference type="Pfam" id="PF13896">
    <property type="entry name" value="Glyco_transf_49"/>
    <property type="match status" value="2"/>
</dbReference>
<evidence type="ECO:0000313" key="8">
    <source>
        <dbReference type="Proteomes" id="UP001353858"/>
    </source>
</evidence>
<evidence type="ECO:0000256" key="2">
    <source>
        <dbReference type="ARBA" id="ARBA00022692"/>
    </source>
</evidence>
<keyword evidence="8" id="KW-1185">Reference proteome</keyword>
<organism evidence="7 8">
    <name type="scientific">Aquatica leii</name>
    <dbReference type="NCBI Taxonomy" id="1421715"/>
    <lineage>
        <taxon>Eukaryota</taxon>
        <taxon>Metazoa</taxon>
        <taxon>Ecdysozoa</taxon>
        <taxon>Arthropoda</taxon>
        <taxon>Hexapoda</taxon>
        <taxon>Insecta</taxon>
        <taxon>Pterygota</taxon>
        <taxon>Neoptera</taxon>
        <taxon>Endopterygota</taxon>
        <taxon>Coleoptera</taxon>
        <taxon>Polyphaga</taxon>
        <taxon>Elateriformia</taxon>
        <taxon>Elateroidea</taxon>
        <taxon>Lampyridae</taxon>
        <taxon>Luciolinae</taxon>
        <taxon>Aquatica</taxon>
    </lineage>
</organism>
<dbReference type="SUPFAM" id="SSF53448">
    <property type="entry name" value="Nucleotide-diphospho-sugar transferases"/>
    <property type="match status" value="1"/>
</dbReference>
<dbReference type="GO" id="GO:0042285">
    <property type="term" value="F:xylosyltransferase activity"/>
    <property type="evidence" value="ECO:0007669"/>
    <property type="project" value="TreeGrafter"/>
</dbReference>
<dbReference type="GO" id="GO:0005794">
    <property type="term" value="C:Golgi apparatus"/>
    <property type="evidence" value="ECO:0007669"/>
    <property type="project" value="TreeGrafter"/>
</dbReference>
<dbReference type="GO" id="GO:0016020">
    <property type="term" value="C:membrane"/>
    <property type="evidence" value="ECO:0007669"/>
    <property type="project" value="UniProtKB-SubCell"/>
</dbReference>
<dbReference type="GO" id="GO:0015020">
    <property type="term" value="F:glucuronosyltransferase activity"/>
    <property type="evidence" value="ECO:0007669"/>
    <property type="project" value="TreeGrafter"/>
</dbReference>
<proteinExistence type="predicted"/>
<evidence type="ECO:0000256" key="3">
    <source>
        <dbReference type="ARBA" id="ARBA00022968"/>
    </source>
</evidence>
<dbReference type="InterPro" id="IPR051292">
    <property type="entry name" value="Xyl/GlcA_transferase"/>
</dbReference>
<keyword evidence="2" id="KW-0812">Transmembrane</keyword>
<sequence>MDKKLPGLYHVRQHATNKISKPFGRLNTKKTPGHDEVLPEVTYRTACSKTQIAQFKYSPVANSIQGDAFCDVVHLCIVCWSNSCDRINFYTMLKSIYFYRNHPLYFHVLVDDLSERFTEVLFDTWSVSQVSLNTYNVKKLRKELREAVLKNYNSMIMTLPELLSSYTTKVILINPEIFIEGDVYNIWKLFHKFKENQLVAIVKPNDTSVVLVDLEKLSKFKASTAKYTSKVNLVLDLNQNVTAKNVQWNRINDIQEGKNTSITLQTLKAVSNVMNALPPKLVKCGGVFPEIYTDEDVIPQCRQYPERNYKRKTLLYVRKFMYTPKPNDVTLLTHLTYSKLELLEEISARWKGPISAAIYLSENELDKYLAFIQTSETLKNRYDIGYHVVFSLGRFYPINVIRNVALRNVLTEYVFLVDVDFLPMMNLQDIVKEHIGKMKTMNKKALVVPAFSSYIPNATIPKTKDEWIKQWDHKFLYQFKHKHFPMGHRPTNYTKLRNATKPYVVKWEAKYEPYIIVQANVTEYDERFFAYGQNKISHILTLVVQNYEFVVLPNTFVIHKFHKPFGDTNYFLKIKSYMFCLDTLIYEHTKQLNNKYGRNFKYEDFLF</sequence>
<evidence type="ECO:0000313" key="7">
    <source>
        <dbReference type="EMBL" id="KAK4872701.1"/>
    </source>
</evidence>
<dbReference type="Proteomes" id="UP001353858">
    <property type="component" value="Unassembled WGS sequence"/>
</dbReference>
<comment type="caution">
    <text evidence="7">The sequence shown here is derived from an EMBL/GenBank/DDBJ whole genome shotgun (WGS) entry which is preliminary data.</text>
</comment>
<dbReference type="PANTHER" id="PTHR12270">
    <property type="entry name" value="GLYCOSYLTRANSFERASE-RELATED"/>
    <property type="match status" value="1"/>
</dbReference>
<gene>
    <name evidence="7" type="ORF">RN001_014730</name>
</gene>
<name>A0AAN7S6B8_9COLE</name>
<dbReference type="InterPro" id="IPR029044">
    <property type="entry name" value="Nucleotide-diphossugar_trans"/>
</dbReference>
<evidence type="ECO:0000256" key="1">
    <source>
        <dbReference type="ARBA" id="ARBA00004606"/>
    </source>
</evidence>
<protein>
    <submittedName>
        <fullName evidence="7">Uncharacterized protein</fullName>
    </submittedName>
</protein>
<accession>A0AAN7S6B8</accession>
<reference evidence="8" key="1">
    <citation type="submission" date="2023-01" db="EMBL/GenBank/DDBJ databases">
        <title>Key to firefly adult light organ development and bioluminescence: homeobox transcription factors regulate luciferase expression and transportation to peroxisome.</title>
        <authorList>
            <person name="Fu X."/>
        </authorList>
    </citation>
    <scope>NUCLEOTIDE SEQUENCE [LARGE SCALE GENOMIC DNA]</scope>
</reference>
<evidence type="ECO:0000256" key="4">
    <source>
        <dbReference type="ARBA" id="ARBA00022989"/>
    </source>
</evidence>
<dbReference type="EMBL" id="JARPUR010000007">
    <property type="protein sequence ID" value="KAK4872701.1"/>
    <property type="molecule type" value="Genomic_DNA"/>
</dbReference>
<dbReference type="GO" id="GO:0035269">
    <property type="term" value="P:protein O-linked glycosylation via mannose"/>
    <property type="evidence" value="ECO:0007669"/>
    <property type="project" value="TreeGrafter"/>
</dbReference>
<keyword evidence="6" id="KW-0325">Glycoprotein</keyword>
<dbReference type="PANTHER" id="PTHR12270:SF25">
    <property type="entry name" value="GLYCOSYLTRANSFERASE-LIKE PROTEIN LARGE"/>
    <property type="match status" value="1"/>
</dbReference>
<keyword evidence="3" id="KW-0735">Signal-anchor</keyword>
<keyword evidence="5" id="KW-0472">Membrane</keyword>
<evidence type="ECO:0000256" key="6">
    <source>
        <dbReference type="ARBA" id="ARBA00023180"/>
    </source>
</evidence>
<evidence type="ECO:0000256" key="5">
    <source>
        <dbReference type="ARBA" id="ARBA00023136"/>
    </source>
</evidence>